<reference evidence="1 2" key="1">
    <citation type="submission" date="2016-09" db="EMBL/GenBank/DDBJ databases">
        <title>Photobacterium proteolyticum sp. nov. a protease producing bacterium isolated from ocean sediments of Laizhou Bay.</title>
        <authorList>
            <person name="Li Y."/>
        </authorList>
    </citation>
    <scope>NUCLEOTIDE SEQUENCE [LARGE SCALE GENOMIC DNA]</scope>
    <source>
        <strain evidence="1 2">13-12</strain>
    </source>
</reference>
<keyword evidence="2" id="KW-1185">Reference proteome</keyword>
<evidence type="ECO:0000313" key="1">
    <source>
        <dbReference type="EMBL" id="OLQ71352.1"/>
    </source>
</evidence>
<name>A0A1Q9GAI1_9GAMM</name>
<dbReference type="AlphaFoldDB" id="A0A1Q9GAI1"/>
<comment type="caution">
    <text evidence="1">The sequence shown here is derived from an EMBL/GenBank/DDBJ whole genome shotgun (WGS) entry which is preliminary data.</text>
</comment>
<evidence type="ECO:0000313" key="2">
    <source>
        <dbReference type="Proteomes" id="UP000186905"/>
    </source>
</evidence>
<organism evidence="1 2">
    <name type="scientific">Photobacterium proteolyticum</name>
    <dbReference type="NCBI Taxonomy" id="1903952"/>
    <lineage>
        <taxon>Bacteria</taxon>
        <taxon>Pseudomonadati</taxon>
        <taxon>Pseudomonadota</taxon>
        <taxon>Gammaproteobacteria</taxon>
        <taxon>Vibrionales</taxon>
        <taxon>Vibrionaceae</taxon>
        <taxon>Photobacterium</taxon>
    </lineage>
</organism>
<protein>
    <submittedName>
        <fullName evidence="1">Virion protein</fullName>
    </submittedName>
</protein>
<accession>A0A1Q9GAI1</accession>
<dbReference type="EMBL" id="MJIL01000095">
    <property type="protein sequence ID" value="OLQ71352.1"/>
    <property type="molecule type" value="Genomic_DNA"/>
</dbReference>
<gene>
    <name evidence="1" type="ORF">BIT28_03305</name>
</gene>
<proteinExistence type="predicted"/>
<dbReference type="STRING" id="1903952.BIT28_03305"/>
<sequence length="133" mass="15182">MASGQNRGIRNNNPLNIEYSKRNKWHGQVGSDGRFCIFEDDKWGFRAGTRVLRSYQKRGINTIESIVHTFAPSHENESDHYADLVARWTGYGKHDLLDVRNDNTAAVLIQAMARMEVGYRYTMSEVMEGVTLA</sequence>
<dbReference type="Proteomes" id="UP000186905">
    <property type="component" value="Unassembled WGS sequence"/>
</dbReference>